<organism evidence="3 4">
    <name type="scientific">Suillus subaureus</name>
    <dbReference type="NCBI Taxonomy" id="48587"/>
    <lineage>
        <taxon>Eukaryota</taxon>
        <taxon>Fungi</taxon>
        <taxon>Dikarya</taxon>
        <taxon>Basidiomycota</taxon>
        <taxon>Agaricomycotina</taxon>
        <taxon>Agaricomycetes</taxon>
        <taxon>Agaricomycetidae</taxon>
        <taxon>Boletales</taxon>
        <taxon>Suillineae</taxon>
        <taxon>Suillaceae</taxon>
        <taxon>Suillus</taxon>
    </lineage>
</organism>
<evidence type="ECO:0000256" key="2">
    <source>
        <dbReference type="SAM" id="MobiDB-lite"/>
    </source>
</evidence>
<dbReference type="EMBL" id="JABBWG010000042">
    <property type="protein sequence ID" value="KAG1807654.1"/>
    <property type="molecule type" value="Genomic_DNA"/>
</dbReference>
<sequence>MVDASNDRVVPDALPLTPQAKTQKKKRRSNKPKTADSPAEGSVIVTDTVSAALVHRAPEEAHVKEGTVTLELVAPSEDPTFDDLTTKSSPVVELLQKRLKALNKKIARIGSYATTDHEKLDDDQRRTLRTLPSLQAVQKELKDVKKLIESHEADLARERAEAPAFDDLATKSNPVVELLQKRLKALNKKIARIGSYATTDHEKLNSDQRRTLKTLPALQAVQKELKDVKNLIESHEADFARDIAAGRGECSGVVGDDEEDEVEFEYIAVTDVHRDEELVD</sequence>
<feature type="compositionally biased region" description="Basic residues" evidence="2">
    <location>
        <begin position="22"/>
        <end position="31"/>
    </location>
</feature>
<proteinExistence type="predicted"/>
<gene>
    <name evidence="3" type="ORF">BJ212DRAFT_1485506</name>
</gene>
<feature type="region of interest" description="Disordered" evidence="2">
    <location>
        <begin position="1"/>
        <end position="42"/>
    </location>
</feature>
<keyword evidence="4" id="KW-1185">Reference proteome</keyword>
<dbReference type="RefSeq" id="XP_041188188.1">
    <property type="nucleotide sequence ID" value="XM_041340992.1"/>
</dbReference>
<dbReference type="GeneID" id="64635008"/>
<feature type="compositionally biased region" description="Basic and acidic residues" evidence="2">
    <location>
        <begin position="1"/>
        <end position="10"/>
    </location>
</feature>
<protein>
    <submittedName>
        <fullName evidence="3">Uncharacterized protein</fullName>
    </submittedName>
</protein>
<dbReference type="AlphaFoldDB" id="A0A9P7J8B0"/>
<comment type="caution">
    <text evidence="3">The sequence shown here is derived from an EMBL/GenBank/DDBJ whole genome shotgun (WGS) entry which is preliminary data.</text>
</comment>
<accession>A0A9P7J8B0</accession>
<dbReference type="Proteomes" id="UP000807769">
    <property type="component" value="Unassembled WGS sequence"/>
</dbReference>
<dbReference type="OrthoDB" id="2409325at2759"/>
<evidence type="ECO:0000313" key="4">
    <source>
        <dbReference type="Proteomes" id="UP000807769"/>
    </source>
</evidence>
<feature type="coiled-coil region" evidence="1">
    <location>
        <begin position="134"/>
        <end position="161"/>
    </location>
</feature>
<keyword evidence="1" id="KW-0175">Coiled coil</keyword>
<evidence type="ECO:0000256" key="1">
    <source>
        <dbReference type="SAM" id="Coils"/>
    </source>
</evidence>
<reference evidence="3" key="1">
    <citation type="journal article" date="2020" name="New Phytol.">
        <title>Comparative genomics reveals dynamic genome evolution in host specialist ectomycorrhizal fungi.</title>
        <authorList>
            <person name="Lofgren L.A."/>
            <person name="Nguyen N.H."/>
            <person name="Vilgalys R."/>
            <person name="Ruytinx J."/>
            <person name="Liao H.L."/>
            <person name="Branco S."/>
            <person name="Kuo A."/>
            <person name="LaButti K."/>
            <person name="Lipzen A."/>
            <person name="Andreopoulos W."/>
            <person name="Pangilinan J."/>
            <person name="Riley R."/>
            <person name="Hundley H."/>
            <person name="Na H."/>
            <person name="Barry K."/>
            <person name="Grigoriev I.V."/>
            <person name="Stajich J.E."/>
            <person name="Kennedy P.G."/>
        </authorList>
    </citation>
    <scope>NUCLEOTIDE SEQUENCE</scope>
    <source>
        <strain evidence="3">MN1</strain>
    </source>
</reference>
<evidence type="ECO:0000313" key="3">
    <source>
        <dbReference type="EMBL" id="KAG1807654.1"/>
    </source>
</evidence>
<name>A0A9P7J8B0_9AGAM</name>